<dbReference type="SUPFAM" id="SSF53732">
    <property type="entry name" value="Aconitase iron-sulfur domain"/>
    <property type="match status" value="1"/>
</dbReference>
<dbReference type="NCBIfam" id="NF009116">
    <property type="entry name" value="PRK12466.1"/>
    <property type="match status" value="1"/>
</dbReference>
<evidence type="ECO:0000256" key="9">
    <source>
        <dbReference type="ARBA" id="ARBA00022605"/>
    </source>
</evidence>
<evidence type="ECO:0000256" key="3">
    <source>
        <dbReference type="ARBA" id="ARBA00002695"/>
    </source>
</evidence>
<dbReference type="InterPro" id="IPR018136">
    <property type="entry name" value="Aconitase_4Fe-4S_BS"/>
</dbReference>
<evidence type="ECO:0000256" key="2">
    <source>
        <dbReference type="ARBA" id="ARBA00001966"/>
    </source>
</evidence>
<evidence type="ECO:0000259" key="15">
    <source>
        <dbReference type="Pfam" id="PF00330"/>
    </source>
</evidence>
<keyword evidence="9" id="KW-0028">Amino-acid biosynthesis</keyword>
<dbReference type="NCBIfam" id="NF004016">
    <property type="entry name" value="PRK05478.1"/>
    <property type="match status" value="1"/>
</dbReference>
<evidence type="ECO:0000256" key="13">
    <source>
        <dbReference type="ARBA" id="ARBA00023239"/>
    </source>
</evidence>
<feature type="domain" description="Aconitase/3-isopropylmalate dehydratase large subunit alpha/beta/alpha" evidence="15">
    <location>
        <begin position="11"/>
        <end position="462"/>
    </location>
</feature>
<evidence type="ECO:0000256" key="7">
    <source>
        <dbReference type="ARBA" id="ARBA00022430"/>
    </source>
</evidence>
<organism evidence="16 17">
    <name type="scientific">Zhongshania borealis</name>
    <dbReference type="NCBI Taxonomy" id="889488"/>
    <lineage>
        <taxon>Bacteria</taxon>
        <taxon>Pseudomonadati</taxon>
        <taxon>Pseudomonadota</taxon>
        <taxon>Gammaproteobacteria</taxon>
        <taxon>Cellvibrionales</taxon>
        <taxon>Spongiibacteraceae</taxon>
        <taxon>Zhongshania</taxon>
    </lineage>
</organism>
<dbReference type="InterPro" id="IPR015931">
    <property type="entry name" value="Acnase/IPM_dHydase_lsu_aba_1/3"/>
</dbReference>
<keyword evidence="10" id="KW-0479">Metal-binding</keyword>
<dbReference type="InterPro" id="IPR050067">
    <property type="entry name" value="IPM_dehydratase_rel_enz"/>
</dbReference>
<evidence type="ECO:0000256" key="5">
    <source>
        <dbReference type="ARBA" id="ARBA00011271"/>
    </source>
</evidence>
<keyword evidence="8" id="KW-0004">4Fe-4S</keyword>
<comment type="caution">
    <text evidence="16">The sequence shown here is derived from an EMBL/GenBank/DDBJ whole genome shotgun (WGS) entry which is preliminary data.</text>
</comment>
<reference evidence="17" key="1">
    <citation type="journal article" date="2019" name="Int. J. Syst. Evol. Microbiol.">
        <title>The Global Catalogue of Microorganisms (GCM) 10K type strain sequencing project: providing services to taxonomists for standard genome sequencing and annotation.</title>
        <authorList>
            <consortium name="The Broad Institute Genomics Platform"/>
            <consortium name="The Broad Institute Genome Sequencing Center for Infectious Disease"/>
            <person name="Wu L."/>
            <person name="Ma J."/>
        </authorList>
    </citation>
    <scope>NUCLEOTIDE SEQUENCE [LARGE SCALE GENOMIC DNA]</scope>
    <source>
        <strain evidence="17">JCM 17304</strain>
    </source>
</reference>
<evidence type="ECO:0000313" key="16">
    <source>
        <dbReference type="EMBL" id="GAA4098550.1"/>
    </source>
</evidence>
<evidence type="ECO:0000256" key="1">
    <source>
        <dbReference type="ARBA" id="ARBA00000491"/>
    </source>
</evidence>
<dbReference type="PROSITE" id="PS00450">
    <property type="entry name" value="ACONITASE_1"/>
    <property type="match status" value="1"/>
</dbReference>
<sequence length="471" mass="50713">MNSATSQSLFDKLWQSHEVMSLGGQRSLLYIDRVFLHERTGSIALQSLAERKRSIARPEHVFCTMDHIVDTTPGRNDDTLMPSGRQFIQATRKEATNAGITLFDLNNPDQGIAHVISAELGIALPGSTLVCPDSHTCTLGGIGALAWGIGSTQAEHAMATRTLDLEKPKSMRITVDGELRTGVSAKDVILHIIAKFGARGGNGYAVEFAGSAIRAMPVEQRFTLCNMAVEFSAFTGFVAPDDKTIAWVRGRDYAPKGAAANDAETYWLSLSSDENAQFDTEIQLHADDIYPTVSWGTNPQHSVAVNSRVPNPAQCDDAQQRDGMSKALKYMALSPNQAMTSIRLNAAFIGSCTNSRIEDLRAAAKVLEGRHIAPHMRAVCVPGSGRVKRQAEAEGLDKVFEAAGFQWREPGCSMCFYAGGETFGAGKRVISSTNRNFEGRQGPAVKTHIASPVTVAASAVLGRIGSAEELS</sequence>
<dbReference type="EC" id="4.2.1.33" evidence="6"/>
<dbReference type="InterPro" id="IPR001030">
    <property type="entry name" value="Acoase/IPM_deHydtase_lsu_aba"/>
</dbReference>
<evidence type="ECO:0000256" key="4">
    <source>
        <dbReference type="ARBA" id="ARBA00004729"/>
    </source>
</evidence>
<keyword evidence="13" id="KW-0456">Lyase</keyword>
<evidence type="ECO:0000256" key="8">
    <source>
        <dbReference type="ARBA" id="ARBA00022485"/>
    </source>
</evidence>
<dbReference type="PANTHER" id="PTHR43822">
    <property type="entry name" value="HOMOACONITASE, MITOCHONDRIAL-RELATED"/>
    <property type="match status" value="1"/>
</dbReference>
<gene>
    <name evidence="16" type="primary">leuC_2</name>
    <name evidence="16" type="ORF">GCM10022414_24410</name>
</gene>
<proteinExistence type="predicted"/>
<dbReference type="Gene3D" id="3.30.499.10">
    <property type="entry name" value="Aconitase, domain 3"/>
    <property type="match status" value="2"/>
</dbReference>
<evidence type="ECO:0000256" key="14">
    <source>
        <dbReference type="ARBA" id="ARBA00023304"/>
    </source>
</evidence>
<accession>A0ABP7WX40</accession>
<evidence type="ECO:0000256" key="11">
    <source>
        <dbReference type="ARBA" id="ARBA00023004"/>
    </source>
</evidence>
<keyword evidence="7" id="KW-0432">Leucine biosynthesis</keyword>
<protein>
    <recommendedName>
        <fullName evidence="6">3-isopropylmalate dehydratase</fullName>
        <ecNumber evidence="6">4.2.1.33</ecNumber>
    </recommendedName>
</protein>
<name>A0ABP7WX40_9GAMM</name>
<comment type="catalytic activity">
    <reaction evidence="1">
        <text>(2R,3S)-3-isopropylmalate = (2S)-2-isopropylmalate</text>
        <dbReference type="Rhea" id="RHEA:32287"/>
        <dbReference type="ChEBI" id="CHEBI:1178"/>
        <dbReference type="ChEBI" id="CHEBI:35121"/>
        <dbReference type="EC" id="4.2.1.33"/>
    </reaction>
</comment>
<comment type="function">
    <text evidence="3">Catalyzes the isomerization between 2-isopropylmalate and 3-isopropylmalate, via the formation of 2-isopropylmaleate.</text>
</comment>
<dbReference type="EMBL" id="BAABDM010000004">
    <property type="protein sequence ID" value="GAA4098550.1"/>
    <property type="molecule type" value="Genomic_DNA"/>
</dbReference>
<dbReference type="Pfam" id="PF00330">
    <property type="entry name" value="Aconitase"/>
    <property type="match status" value="1"/>
</dbReference>
<evidence type="ECO:0000256" key="12">
    <source>
        <dbReference type="ARBA" id="ARBA00023014"/>
    </source>
</evidence>
<keyword evidence="11" id="KW-0408">Iron</keyword>
<keyword evidence="14" id="KW-0100">Branched-chain amino acid biosynthesis</keyword>
<comment type="pathway">
    <text evidence="4">Amino-acid biosynthesis; L-leucine biosynthesis; L-leucine from 3-methyl-2-oxobutanoate: step 2/4.</text>
</comment>
<dbReference type="InterPro" id="IPR036008">
    <property type="entry name" value="Aconitase_4Fe-4S_dom"/>
</dbReference>
<dbReference type="PANTHER" id="PTHR43822:SF9">
    <property type="entry name" value="3-ISOPROPYLMALATE DEHYDRATASE"/>
    <property type="match status" value="1"/>
</dbReference>
<dbReference type="RefSeq" id="WP_344936351.1">
    <property type="nucleotide sequence ID" value="NZ_BAABDM010000004.1"/>
</dbReference>
<comment type="subunit">
    <text evidence="5">Heterodimer of LeuC and LeuD.</text>
</comment>
<evidence type="ECO:0000256" key="6">
    <source>
        <dbReference type="ARBA" id="ARBA00011998"/>
    </source>
</evidence>
<keyword evidence="17" id="KW-1185">Reference proteome</keyword>
<evidence type="ECO:0000256" key="10">
    <source>
        <dbReference type="ARBA" id="ARBA00022723"/>
    </source>
</evidence>
<evidence type="ECO:0000313" key="17">
    <source>
        <dbReference type="Proteomes" id="UP001500392"/>
    </source>
</evidence>
<dbReference type="PRINTS" id="PR00415">
    <property type="entry name" value="ACONITASE"/>
</dbReference>
<keyword evidence="12" id="KW-0411">Iron-sulfur</keyword>
<dbReference type="Proteomes" id="UP001500392">
    <property type="component" value="Unassembled WGS sequence"/>
</dbReference>
<comment type="cofactor">
    <cofactor evidence="2">
        <name>[4Fe-4S] cluster</name>
        <dbReference type="ChEBI" id="CHEBI:49883"/>
    </cofactor>
</comment>